<evidence type="ECO:0000256" key="1">
    <source>
        <dbReference type="SAM" id="MobiDB-lite"/>
    </source>
</evidence>
<evidence type="ECO:0000313" key="2">
    <source>
        <dbReference type="EMBL" id="RKP31793.1"/>
    </source>
</evidence>
<feature type="compositionally biased region" description="Polar residues" evidence="1">
    <location>
        <begin position="144"/>
        <end position="155"/>
    </location>
</feature>
<feature type="compositionally biased region" description="Low complexity" evidence="1">
    <location>
        <begin position="100"/>
        <end position="116"/>
    </location>
</feature>
<feature type="compositionally biased region" description="Basic and acidic residues" evidence="1">
    <location>
        <begin position="28"/>
        <end position="41"/>
    </location>
</feature>
<organism evidence="2 3">
    <name type="scientific">Metschnikowia bicuspidata</name>
    <dbReference type="NCBI Taxonomy" id="27322"/>
    <lineage>
        <taxon>Eukaryota</taxon>
        <taxon>Fungi</taxon>
        <taxon>Dikarya</taxon>
        <taxon>Ascomycota</taxon>
        <taxon>Saccharomycotina</taxon>
        <taxon>Pichiomycetes</taxon>
        <taxon>Metschnikowiaceae</taxon>
        <taxon>Metschnikowia</taxon>
    </lineage>
</organism>
<name>A0A4P9ZFX0_9ASCO</name>
<reference evidence="3" key="1">
    <citation type="journal article" date="2018" name="Nat. Microbiol.">
        <title>Leveraging single-cell genomics to expand the fungal tree of life.</title>
        <authorList>
            <person name="Ahrendt S.R."/>
            <person name="Quandt C.A."/>
            <person name="Ciobanu D."/>
            <person name="Clum A."/>
            <person name="Salamov A."/>
            <person name="Andreopoulos B."/>
            <person name="Cheng J.F."/>
            <person name="Woyke T."/>
            <person name="Pelin A."/>
            <person name="Henrissat B."/>
            <person name="Reynolds N.K."/>
            <person name="Benny G.L."/>
            <person name="Smith M.E."/>
            <person name="James T.Y."/>
            <person name="Grigoriev I.V."/>
        </authorList>
    </citation>
    <scope>NUCLEOTIDE SEQUENCE [LARGE SCALE GENOMIC DNA]</scope>
    <source>
        <strain evidence="3">Baker2002</strain>
    </source>
</reference>
<sequence>MNRTLRSTRPIKPVLTEPISVSSSENESLDKALEEDVRVDVMGEENVSNEQVHSNERESGVIARKGKKAEIDSGAIDSDVSGDVEEPASLDLEAKDSSDSNSGASARDNGSGSGDSDVSDDSDSDSSTKKQKEEREVSADLSDSVVQIVTPTPRNRVTGLRRGLRKRSRVIFSNDSDRKDAGAGAGSNDTEDATLKAKVPRKKHLRKASALEASASSDSDFESDVLAIVQVNHLPDTQKFLRTRKASKPVFTVPARKPDLPRVAGLKKECKIFARKKDAKSPRTARTGTRHSARLMPTFIDLDSDNEGGVHEPSPLQKNKPQTLVV</sequence>
<keyword evidence="3" id="KW-1185">Reference proteome</keyword>
<accession>A0A4P9ZFX0</accession>
<dbReference type="EMBL" id="ML004437">
    <property type="protein sequence ID" value="RKP31793.1"/>
    <property type="molecule type" value="Genomic_DNA"/>
</dbReference>
<feature type="compositionally biased region" description="Polar residues" evidence="1">
    <location>
        <begin position="316"/>
        <end position="326"/>
    </location>
</feature>
<proteinExistence type="predicted"/>
<gene>
    <name evidence="2" type="ORF">METBISCDRAFT_26273</name>
</gene>
<evidence type="ECO:0000313" key="3">
    <source>
        <dbReference type="Proteomes" id="UP000268321"/>
    </source>
</evidence>
<protein>
    <submittedName>
        <fullName evidence="2">Uncharacterized protein</fullName>
    </submittedName>
</protein>
<feature type="region of interest" description="Disordered" evidence="1">
    <location>
        <begin position="1"/>
        <end position="201"/>
    </location>
</feature>
<feature type="compositionally biased region" description="Basic and acidic residues" evidence="1">
    <location>
        <begin position="126"/>
        <end position="138"/>
    </location>
</feature>
<feature type="region of interest" description="Disordered" evidence="1">
    <location>
        <begin position="275"/>
        <end position="326"/>
    </location>
</feature>
<dbReference type="AlphaFoldDB" id="A0A4P9ZFX0"/>
<dbReference type="Proteomes" id="UP000268321">
    <property type="component" value="Unassembled WGS sequence"/>
</dbReference>